<evidence type="ECO:0000313" key="1">
    <source>
        <dbReference type="EMBL" id="CRK96485.1"/>
    </source>
</evidence>
<accession>A0A1J1I875</accession>
<gene>
    <name evidence="1" type="ORF">CLUMA_CG010154</name>
</gene>
<dbReference type="AlphaFoldDB" id="A0A1J1I875"/>
<organism evidence="1 2">
    <name type="scientific">Clunio marinus</name>
    <dbReference type="NCBI Taxonomy" id="568069"/>
    <lineage>
        <taxon>Eukaryota</taxon>
        <taxon>Metazoa</taxon>
        <taxon>Ecdysozoa</taxon>
        <taxon>Arthropoda</taxon>
        <taxon>Hexapoda</taxon>
        <taxon>Insecta</taxon>
        <taxon>Pterygota</taxon>
        <taxon>Neoptera</taxon>
        <taxon>Endopterygota</taxon>
        <taxon>Diptera</taxon>
        <taxon>Nematocera</taxon>
        <taxon>Chironomoidea</taxon>
        <taxon>Chironomidae</taxon>
        <taxon>Clunio</taxon>
    </lineage>
</organism>
<sequence length="60" mass="7037">MLKTFTKINSLFIKNINLNQTPQSFKEIDGCDYENIIQTSLYFVSKMNALRLFIEMKSGR</sequence>
<protein>
    <submittedName>
        <fullName evidence="1">CLUMA_CG010154, isoform A</fullName>
    </submittedName>
</protein>
<reference evidence="1 2" key="1">
    <citation type="submission" date="2015-04" db="EMBL/GenBank/DDBJ databases">
        <authorList>
            <person name="Syromyatnikov M.Y."/>
            <person name="Popov V.N."/>
        </authorList>
    </citation>
    <scope>NUCLEOTIDE SEQUENCE [LARGE SCALE GENOMIC DNA]</scope>
</reference>
<dbReference type="Proteomes" id="UP000183832">
    <property type="component" value="Unassembled WGS sequence"/>
</dbReference>
<keyword evidence="2" id="KW-1185">Reference proteome</keyword>
<proteinExistence type="predicted"/>
<dbReference type="EMBL" id="CVRI01000044">
    <property type="protein sequence ID" value="CRK96485.1"/>
    <property type="molecule type" value="Genomic_DNA"/>
</dbReference>
<name>A0A1J1I875_9DIPT</name>
<evidence type="ECO:0000313" key="2">
    <source>
        <dbReference type="Proteomes" id="UP000183832"/>
    </source>
</evidence>